<dbReference type="InterPro" id="IPR050397">
    <property type="entry name" value="Env_Response_Regulators"/>
</dbReference>
<dbReference type="CDD" id="cd00038">
    <property type="entry name" value="CAP_ED"/>
    <property type="match status" value="1"/>
</dbReference>
<dbReference type="InterPro" id="IPR018490">
    <property type="entry name" value="cNMP-bd_dom_sf"/>
</dbReference>
<dbReference type="InterPro" id="IPR014710">
    <property type="entry name" value="RmlC-like_jellyroll"/>
</dbReference>
<evidence type="ECO:0000256" key="2">
    <source>
        <dbReference type="ARBA" id="ARBA00023125"/>
    </source>
</evidence>
<keyword evidence="3" id="KW-0804">Transcription</keyword>
<evidence type="ECO:0000256" key="3">
    <source>
        <dbReference type="ARBA" id="ARBA00023163"/>
    </source>
</evidence>
<dbReference type="Pfam" id="PF00027">
    <property type="entry name" value="cNMP_binding"/>
    <property type="match status" value="1"/>
</dbReference>
<gene>
    <name evidence="5" type="ORF">HNR28_000014</name>
</gene>
<keyword evidence="2" id="KW-0238">DNA-binding</keyword>
<evidence type="ECO:0000313" key="5">
    <source>
        <dbReference type="EMBL" id="MBB6081996.1"/>
    </source>
</evidence>
<protein>
    <submittedName>
        <fullName evidence="5">CRP-like cAMP-binding protein</fullName>
    </submittedName>
</protein>
<evidence type="ECO:0000256" key="1">
    <source>
        <dbReference type="ARBA" id="ARBA00023015"/>
    </source>
</evidence>
<keyword evidence="1" id="KW-0805">Transcription regulation</keyword>
<dbReference type="Proteomes" id="UP000541136">
    <property type="component" value="Unassembled WGS sequence"/>
</dbReference>
<dbReference type="EMBL" id="JACHIB010000001">
    <property type="protein sequence ID" value="MBB6081996.1"/>
    <property type="molecule type" value="Genomic_DNA"/>
</dbReference>
<dbReference type="Gene3D" id="2.60.120.10">
    <property type="entry name" value="Jelly Rolls"/>
    <property type="match status" value="1"/>
</dbReference>
<reference evidence="5 6" key="1">
    <citation type="submission" date="2020-08" db="EMBL/GenBank/DDBJ databases">
        <title>Genomic Encyclopedia of Type Strains, Phase IV (KMG-IV): sequencing the most valuable type-strain genomes for metagenomic binning, comparative biology and taxonomic classification.</title>
        <authorList>
            <person name="Goeker M."/>
        </authorList>
    </citation>
    <scope>NUCLEOTIDE SEQUENCE [LARGE SCALE GENOMIC DNA]</scope>
    <source>
        <strain evidence="5 6">DSM 12141</strain>
    </source>
</reference>
<dbReference type="PANTHER" id="PTHR24567">
    <property type="entry name" value="CRP FAMILY TRANSCRIPTIONAL REGULATORY PROTEIN"/>
    <property type="match status" value="1"/>
</dbReference>
<dbReference type="GO" id="GO:0003677">
    <property type="term" value="F:DNA binding"/>
    <property type="evidence" value="ECO:0007669"/>
    <property type="project" value="UniProtKB-KW"/>
</dbReference>
<dbReference type="SMART" id="SM00100">
    <property type="entry name" value="cNMP"/>
    <property type="match status" value="1"/>
</dbReference>
<sequence>MNLTQALPARAAWFDLLDDEQQARVLQDTAVAHVEAGTIVEHKGAVACAWIGVLEGLVKVSVGNADGKLASLTGVPAGGWIGEGSLLKREARKYDIIALRRSTIARLRGDTFYWLLDASIPFNRYLLHQLNERVAQFIGKAEYDRLLAPDARVARCLAELFNPLLYPGNSMRLEITQEEIGFLARISRQRTNQALRALEAAQLLKVEYGAVQVLDLDGLKHYTGAEDAQCPSAQCPPR</sequence>
<organism evidence="5 6">
    <name type="scientific">Castellaniella defragrans</name>
    <name type="common">Alcaligenes defragrans</name>
    <dbReference type="NCBI Taxonomy" id="75697"/>
    <lineage>
        <taxon>Bacteria</taxon>
        <taxon>Pseudomonadati</taxon>
        <taxon>Pseudomonadota</taxon>
        <taxon>Betaproteobacteria</taxon>
        <taxon>Burkholderiales</taxon>
        <taxon>Alcaligenaceae</taxon>
        <taxon>Castellaniella</taxon>
    </lineage>
</organism>
<dbReference type="PANTHER" id="PTHR24567:SF68">
    <property type="entry name" value="DNA-BINDING TRANSCRIPTIONAL DUAL REGULATOR CRP"/>
    <property type="match status" value="1"/>
</dbReference>
<dbReference type="Pfam" id="PF13545">
    <property type="entry name" value="HTH_Crp_2"/>
    <property type="match status" value="1"/>
</dbReference>
<evidence type="ECO:0000313" key="6">
    <source>
        <dbReference type="Proteomes" id="UP000541136"/>
    </source>
</evidence>
<dbReference type="GO" id="GO:0005829">
    <property type="term" value="C:cytosol"/>
    <property type="evidence" value="ECO:0007669"/>
    <property type="project" value="TreeGrafter"/>
</dbReference>
<accession>A0A7W9WLR5</accession>
<comment type="caution">
    <text evidence="5">The sequence shown here is derived from an EMBL/GenBank/DDBJ whole genome shotgun (WGS) entry which is preliminary data.</text>
</comment>
<dbReference type="InterPro" id="IPR036388">
    <property type="entry name" value="WH-like_DNA-bd_sf"/>
</dbReference>
<proteinExistence type="predicted"/>
<dbReference type="InterPro" id="IPR012318">
    <property type="entry name" value="HTH_CRP"/>
</dbReference>
<feature type="domain" description="Cyclic nucleotide-binding" evidence="4">
    <location>
        <begin position="13"/>
        <end position="133"/>
    </location>
</feature>
<dbReference type="Gene3D" id="1.10.10.10">
    <property type="entry name" value="Winged helix-like DNA-binding domain superfamily/Winged helix DNA-binding domain"/>
    <property type="match status" value="1"/>
</dbReference>
<dbReference type="InterPro" id="IPR036390">
    <property type="entry name" value="WH_DNA-bd_sf"/>
</dbReference>
<dbReference type="SUPFAM" id="SSF51206">
    <property type="entry name" value="cAMP-binding domain-like"/>
    <property type="match status" value="1"/>
</dbReference>
<evidence type="ECO:0000259" key="4">
    <source>
        <dbReference type="PROSITE" id="PS50042"/>
    </source>
</evidence>
<dbReference type="InterPro" id="IPR000595">
    <property type="entry name" value="cNMP-bd_dom"/>
</dbReference>
<dbReference type="GO" id="GO:0003700">
    <property type="term" value="F:DNA-binding transcription factor activity"/>
    <property type="evidence" value="ECO:0007669"/>
    <property type="project" value="TreeGrafter"/>
</dbReference>
<dbReference type="RefSeq" id="WP_043680013.1">
    <property type="nucleotide sequence ID" value="NZ_JACHIB010000001.1"/>
</dbReference>
<name>A0A7W9WLR5_CASDE</name>
<dbReference type="AlphaFoldDB" id="A0A7W9WLR5"/>
<dbReference type="SUPFAM" id="SSF46785">
    <property type="entry name" value="Winged helix' DNA-binding domain"/>
    <property type="match status" value="1"/>
</dbReference>
<dbReference type="PROSITE" id="PS50042">
    <property type="entry name" value="CNMP_BINDING_3"/>
    <property type="match status" value="1"/>
</dbReference>